<evidence type="ECO:0000313" key="2">
    <source>
        <dbReference type="Proteomes" id="UP000295726"/>
    </source>
</evidence>
<accession>A0A4R3KFS1</accession>
<dbReference type="CDD" id="cd09126">
    <property type="entry name" value="PLDc_C_DEXD_like"/>
    <property type="match status" value="1"/>
</dbReference>
<dbReference type="SUPFAM" id="SSF56024">
    <property type="entry name" value="Phospholipase D/nuclease"/>
    <property type="match status" value="1"/>
</dbReference>
<dbReference type="RefSeq" id="WP_243117313.1">
    <property type="nucleotide sequence ID" value="NZ_SLZZ01000002.1"/>
</dbReference>
<dbReference type="EMBL" id="SLZZ01000002">
    <property type="protein sequence ID" value="TCS82246.1"/>
    <property type="molecule type" value="Genomic_DNA"/>
</dbReference>
<sequence length="156" mass="17798">MSDIVADKQNVNAIYDAGNYMDIFEQDLAEAEKEIVISSPDIIQKKIDRLIYLMKPRQEAGVKIIVITENPENNTHGNVMFLQSLIQQMKDVGIIVRFTENETEHFAVIDQLLVWHGGMNLLGKEDVWDNLMRVKDIKVAAELLEMALAQGVKHYD</sequence>
<dbReference type="Gene3D" id="3.30.870.10">
    <property type="entry name" value="Endonuclease Chain A"/>
    <property type="match status" value="1"/>
</dbReference>
<keyword evidence="2" id="KW-1185">Reference proteome</keyword>
<name>A0A4R3KFS1_9FIRM</name>
<evidence type="ECO:0000313" key="1">
    <source>
        <dbReference type="EMBL" id="TCS82246.1"/>
    </source>
</evidence>
<organism evidence="1 2">
    <name type="scientific">Muricomes intestini</name>
    <dbReference type="NCBI Taxonomy" id="1796634"/>
    <lineage>
        <taxon>Bacteria</taxon>
        <taxon>Bacillati</taxon>
        <taxon>Bacillota</taxon>
        <taxon>Clostridia</taxon>
        <taxon>Lachnospirales</taxon>
        <taxon>Lachnospiraceae</taxon>
        <taxon>Muricomes</taxon>
    </lineage>
</organism>
<proteinExistence type="predicted"/>
<protein>
    <submittedName>
        <fullName evidence="1">Uncharacterized protein</fullName>
    </submittedName>
</protein>
<comment type="caution">
    <text evidence="1">The sequence shown here is derived from an EMBL/GenBank/DDBJ whole genome shotgun (WGS) entry which is preliminary data.</text>
</comment>
<gene>
    <name evidence="1" type="ORF">EDD59_102111</name>
</gene>
<dbReference type="AlphaFoldDB" id="A0A4R3KFS1"/>
<dbReference type="Proteomes" id="UP000295726">
    <property type="component" value="Unassembled WGS sequence"/>
</dbReference>
<reference evidence="1 2" key="1">
    <citation type="submission" date="2019-03" db="EMBL/GenBank/DDBJ databases">
        <title>Genomic Encyclopedia of Type Strains, Phase IV (KMG-IV): sequencing the most valuable type-strain genomes for metagenomic binning, comparative biology and taxonomic classification.</title>
        <authorList>
            <person name="Goeker M."/>
        </authorList>
    </citation>
    <scope>NUCLEOTIDE SEQUENCE [LARGE SCALE GENOMIC DNA]</scope>
    <source>
        <strain evidence="1 2">DSM 29489</strain>
    </source>
</reference>